<feature type="region of interest" description="Disordered" evidence="1">
    <location>
        <begin position="1"/>
        <end position="20"/>
    </location>
</feature>
<keyword evidence="3" id="KW-1185">Reference proteome</keyword>
<organism evidence="2 3">
    <name type="scientific">Trichonephila inaurata madagascariensis</name>
    <dbReference type="NCBI Taxonomy" id="2747483"/>
    <lineage>
        <taxon>Eukaryota</taxon>
        <taxon>Metazoa</taxon>
        <taxon>Ecdysozoa</taxon>
        <taxon>Arthropoda</taxon>
        <taxon>Chelicerata</taxon>
        <taxon>Arachnida</taxon>
        <taxon>Araneae</taxon>
        <taxon>Araneomorphae</taxon>
        <taxon>Entelegynae</taxon>
        <taxon>Araneoidea</taxon>
        <taxon>Nephilidae</taxon>
        <taxon>Trichonephila</taxon>
        <taxon>Trichonephila inaurata</taxon>
    </lineage>
</organism>
<dbReference type="EMBL" id="BMAV01012040">
    <property type="protein sequence ID" value="GFY58359.1"/>
    <property type="molecule type" value="Genomic_DNA"/>
</dbReference>
<dbReference type="AlphaFoldDB" id="A0A8X6XRV4"/>
<reference evidence="2" key="1">
    <citation type="submission" date="2020-08" db="EMBL/GenBank/DDBJ databases">
        <title>Multicomponent nature underlies the extraordinary mechanical properties of spider dragline silk.</title>
        <authorList>
            <person name="Kono N."/>
            <person name="Nakamura H."/>
            <person name="Mori M."/>
            <person name="Yoshida Y."/>
            <person name="Ohtoshi R."/>
            <person name="Malay A.D."/>
            <person name="Moran D.A.P."/>
            <person name="Tomita M."/>
            <person name="Numata K."/>
            <person name="Arakawa K."/>
        </authorList>
    </citation>
    <scope>NUCLEOTIDE SEQUENCE</scope>
</reference>
<evidence type="ECO:0000313" key="2">
    <source>
        <dbReference type="EMBL" id="GFY58359.1"/>
    </source>
</evidence>
<gene>
    <name evidence="2" type="ORF">TNIN_136831</name>
</gene>
<evidence type="ECO:0000313" key="3">
    <source>
        <dbReference type="Proteomes" id="UP000886998"/>
    </source>
</evidence>
<dbReference type="Proteomes" id="UP000886998">
    <property type="component" value="Unassembled WGS sequence"/>
</dbReference>
<name>A0A8X6XRV4_9ARAC</name>
<accession>A0A8X6XRV4</accession>
<evidence type="ECO:0000256" key="1">
    <source>
        <dbReference type="SAM" id="MobiDB-lite"/>
    </source>
</evidence>
<comment type="caution">
    <text evidence="2">The sequence shown here is derived from an EMBL/GenBank/DDBJ whole genome shotgun (WGS) entry which is preliminary data.</text>
</comment>
<sequence>MNAHSVSRLDTVDSPPPPSIRNTMEAAVRKIGLFILSKFRKYRIECQVLYAANITQLDHPIKKTLFRYLNDSLEAIFGRQCHIRFHTMAY</sequence>
<protein>
    <submittedName>
        <fullName evidence="2">Uncharacterized protein</fullName>
    </submittedName>
</protein>
<proteinExistence type="predicted"/>